<dbReference type="PANTHER" id="PTHR46042">
    <property type="entry name" value="DIPHTHINE METHYLTRANSFERASE"/>
    <property type="match status" value="1"/>
</dbReference>
<evidence type="ECO:0000256" key="5">
    <source>
        <dbReference type="ARBA" id="ARBA00038092"/>
    </source>
</evidence>
<dbReference type="PROSITE" id="PS50294">
    <property type="entry name" value="WD_REPEATS_REGION"/>
    <property type="match status" value="1"/>
</dbReference>
<accession>A0AB34K7U6</accession>
<keyword evidence="4" id="KW-0378">Hydrolase</keyword>
<dbReference type="InterPro" id="IPR001680">
    <property type="entry name" value="WD40_rpt"/>
</dbReference>
<evidence type="ECO:0000313" key="10">
    <source>
        <dbReference type="Proteomes" id="UP001515480"/>
    </source>
</evidence>
<evidence type="ECO:0000256" key="3">
    <source>
        <dbReference type="ARBA" id="ARBA00022737"/>
    </source>
</evidence>
<keyword evidence="3" id="KW-0677">Repeat</keyword>
<dbReference type="EC" id="3.1.1.97" evidence="6"/>
<dbReference type="PANTHER" id="PTHR46042:SF1">
    <property type="entry name" value="DIPHTHINE METHYLTRANSFERASE"/>
    <property type="match status" value="1"/>
</dbReference>
<dbReference type="Proteomes" id="UP001515480">
    <property type="component" value="Unassembled WGS sequence"/>
</dbReference>
<keyword evidence="10" id="KW-1185">Reference proteome</keyword>
<dbReference type="SUPFAM" id="SSF50978">
    <property type="entry name" value="WD40 repeat-like"/>
    <property type="match status" value="1"/>
</dbReference>
<dbReference type="GO" id="GO:0017183">
    <property type="term" value="P:protein histidyl modification to diphthamide"/>
    <property type="evidence" value="ECO:0007669"/>
    <property type="project" value="TreeGrafter"/>
</dbReference>
<gene>
    <name evidence="9" type="ORF">AB1Y20_001469</name>
</gene>
<protein>
    <recommendedName>
        <fullName evidence="6">methylated diphthine methylhydrolase</fullName>
        <ecNumber evidence="6">3.1.1.97</ecNumber>
    </recommendedName>
</protein>
<dbReference type="Gene3D" id="2.130.10.10">
    <property type="entry name" value="YVTN repeat-like/Quinoprotein amine dehydrogenase"/>
    <property type="match status" value="2"/>
</dbReference>
<comment type="similarity">
    <text evidence="5">Belongs to the DPH7 family.</text>
</comment>
<evidence type="ECO:0000256" key="1">
    <source>
        <dbReference type="ARBA" id="ARBA00005156"/>
    </source>
</evidence>
<evidence type="ECO:0000313" key="9">
    <source>
        <dbReference type="EMBL" id="KAL1530568.1"/>
    </source>
</evidence>
<proteinExistence type="inferred from homology"/>
<reference evidence="9 10" key="1">
    <citation type="journal article" date="2024" name="Science">
        <title>Giant polyketide synthase enzymes in the biosynthesis of giant marine polyether toxins.</title>
        <authorList>
            <person name="Fallon T.R."/>
            <person name="Shende V.V."/>
            <person name="Wierzbicki I.H."/>
            <person name="Pendleton A.L."/>
            <person name="Watervoot N.F."/>
            <person name="Auber R.P."/>
            <person name="Gonzalez D.J."/>
            <person name="Wisecaver J.H."/>
            <person name="Moore B.S."/>
        </authorList>
    </citation>
    <scope>NUCLEOTIDE SEQUENCE [LARGE SCALE GENOMIC DNA]</scope>
    <source>
        <strain evidence="9 10">12B1</strain>
    </source>
</reference>
<comment type="catalytic activity">
    <reaction evidence="7">
        <text>diphthine methyl ester-[translation elongation factor 2] + H2O = diphthine-[translation elongation factor 2] + methanol + H(+)</text>
        <dbReference type="Rhea" id="RHEA:42656"/>
        <dbReference type="Rhea" id="RHEA-COMP:10172"/>
        <dbReference type="Rhea" id="RHEA-COMP:10173"/>
        <dbReference type="ChEBI" id="CHEBI:15377"/>
        <dbReference type="ChEBI" id="CHEBI:15378"/>
        <dbReference type="ChEBI" id="CHEBI:17790"/>
        <dbReference type="ChEBI" id="CHEBI:79005"/>
        <dbReference type="ChEBI" id="CHEBI:82696"/>
        <dbReference type="EC" id="3.1.1.97"/>
    </reaction>
</comment>
<keyword evidence="2 8" id="KW-0853">WD repeat</keyword>
<dbReference type="GO" id="GO:0005737">
    <property type="term" value="C:cytoplasm"/>
    <property type="evidence" value="ECO:0007669"/>
    <property type="project" value="TreeGrafter"/>
</dbReference>
<evidence type="ECO:0000256" key="6">
    <source>
        <dbReference type="ARBA" id="ARBA00039131"/>
    </source>
</evidence>
<dbReference type="InterPro" id="IPR036322">
    <property type="entry name" value="WD40_repeat_dom_sf"/>
</dbReference>
<feature type="repeat" description="WD" evidence="8">
    <location>
        <begin position="213"/>
        <end position="246"/>
    </location>
</feature>
<dbReference type="InterPro" id="IPR015943">
    <property type="entry name" value="WD40/YVTN_repeat-like_dom_sf"/>
</dbReference>
<evidence type="ECO:0000256" key="8">
    <source>
        <dbReference type="PROSITE-ProRule" id="PRU00221"/>
    </source>
</evidence>
<dbReference type="AlphaFoldDB" id="A0AB34K7U6"/>
<name>A0AB34K7U6_PRYPA</name>
<dbReference type="InterPro" id="IPR052415">
    <property type="entry name" value="Diphthine_MTase"/>
</dbReference>
<evidence type="ECO:0000256" key="7">
    <source>
        <dbReference type="ARBA" id="ARBA00047551"/>
    </source>
</evidence>
<organism evidence="9 10">
    <name type="scientific">Prymnesium parvum</name>
    <name type="common">Toxic golden alga</name>
    <dbReference type="NCBI Taxonomy" id="97485"/>
    <lineage>
        <taxon>Eukaryota</taxon>
        <taxon>Haptista</taxon>
        <taxon>Haptophyta</taxon>
        <taxon>Prymnesiophyceae</taxon>
        <taxon>Prymnesiales</taxon>
        <taxon>Prymnesiaceae</taxon>
        <taxon>Prymnesium</taxon>
    </lineage>
</organism>
<evidence type="ECO:0000256" key="4">
    <source>
        <dbReference type="ARBA" id="ARBA00022801"/>
    </source>
</evidence>
<dbReference type="GO" id="GO:0061685">
    <property type="term" value="F:diphthine methylesterase activity"/>
    <property type="evidence" value="ECO:0007669"/>
    <property type="project" value="UniProtKB-EC"/>
</dbReference>
<dbReference type="PROSITE" id="PS50082">
    <property type="entry name" value="WD_REPEATS_2"/>
    <property type="match status" value="1"/>
</dbReference>
<dbReference type="EMBL" id="JBGBPQ010000001">
    <property type="protein sequence ID" value="KAL1530568.1"/>
    <property type="molecule type" value="Genomic_DNA"/>
</dbReference>
<evidence type="ECO:0000256" key="2">
    <source>
        <dbReference type="ARBA" id="ARBA00022574"/>
    </source>
</evidence>
<dbReference type="SMART" id="SM00320">
    <property type="entry name" value="WD40"/>
    <property type="match status" value="4"/>
</dbReference>
<sequence>MARCVTSAALPTDLTADAVAFCPFEGLEHLLVCGCYQLLSEEDPPRRVGELLLIDASDPSSLRTLQRFHGPGVLDCQWVPGTPAGWRLLATASSEGGAHVYRLDGGELRDEGLAVCAGAGWCMALDGVAHSGGAPQLALGGTAGTVHVCAVRADEVCVERWWQAHELECWAVGWACHPDLPMQLYTGADDGVLKTWDVRCDASEGAAAVAANRKGHSAGVCCISPSPLRSERVATGSYDERVRLWDSRLLRQPLEEMSCGGGVWRLKWHPTRSELLLAACMHAGFCVISSPCDGGMHVVAEYTAHGTGAALAYGADWSHATTSAQGGLAAATASFYDKLLHTWELCGL</sequence>
<comment type="caution">
    <text evidence="9">The sequence shown here is derived from an EMBL/GenBank/DDBJ whole genome shotgun (WGS) entry which is preliminary data.</text>
</comment>
<comment type="pathway">
    <text evidence="1">Protein modification; peptidyl-diphthamide biosynthesis.</text>
</comment>
<dbReference type="Pfam" id="PF00400">
    <property type="entry name" value="WD40"/>
    <property type="match status" value="1"/>
</dbReference>